<feature type="signal peptide" evidence="1">
    <location>
        <begin position="1"/>
        <end position="22"/>
    </location>
</feature>
<feature type="chain" id="PRO_5046304967" description="Secreted protein" evidence="1">
    <location>
        <begin position="23"/>
        <end position="252"/>
    </location>
</feature>
<accession>A0ABR9EIH1</accession>
<keyword evidence="1" id="KW-0732">Signal</keyword>
<keyword evidence="3" id="KW-1185">Reference proteome</keyword>
<evidence type="ECO:0000313" key="3">
    <source>
        <dbReference type="Proteomes" id="UP000615755"/>
    </source>
</evidence>
<comment type="caution">
    <text evidence="2">The sequence shown here is derived from an EMBL/GenBank/DDBJ whole genome shotgun (WGS) entry which is preliminary data.</text>
</comment>
<evidence type="ECO:0008006" key="4">
    <source>
        <dbReference type="Google" id="ProtNLM"/>
    </source>
</evidence>
<dbReference type="Proteomes" id="UP000615755">
    <property type="component" value="Unassembled WGS sequence"/>
</dbReference>
<evidence type="ECO:0000256" key="1">
    <source>
        <dbReference type="SAM" id="SignalP"/>
    </source>
</evidence>
<dbReference type="EMBL" id="AQGV01000015">
    <property type="protein sequence ID" value="MBE0370795.1"/>
    <property type="molecule type" value="Genomic_DNA"/>
</dbReference>
<protein>
    <recommendedName>
        <fullName evidence="4">Secreted protein</fullName>
    </recommendedName>
</protein>
<gene>
    <name evidence="2" type="ORF">PAUR_b0896</name>
</gene>
<organism evidence="2 3">
    <name type="scientific">Pseudoalteromonas aurantia 208</name>
    <dbReference type="NCBI Taxonomy" id="1314867"/>
    <lineage>
        <taxon>Bacteria</taxon>
        <taxon>Pseudomonadati</taxon>
        <taxon>Pseudomonadota</taxon>
        <taxon>Gammaproteobacteria</taxon>
        <taxon>Alteromonadales</taxon>
        <taxon>Pseudoalteromonadaceae</taxon>
        <taxon>Pseudoalteromonas</taxon>
    </lineage>
</organism>
<sequence>MKFLVVTAMVISSVFISTNISASDQPKPQNLPQLLEYTNGAKLLIEQGAFDDALARLQWLDENATRISYDFYDLKRPLVYSLWWDLVALSASADIAYTRKRGNMAKQFMLSPQQCETFDTVLWLNQSQEHEQRTLGNLTTVHNNYNGSLERCWNGDAEYLAVKYINHALLERYSPDILSGFIQNIIVRVTNAYEACNMADEQQVCEEQVRDHLVETSILYQAVAMDRDDLPLAGRIGGETLKLLLQWQYSPL</sequence>
<reference evidence="2 3" key="1">
    <citation type="submission" date="2015-03" db="EMBL/GenBank/DDBJ databases">
        <title>Genome sequence of Pseudoalteromonas aurantia.</title>
        <authorList>
            <person name="Xie B.-B."/>
            <person name="Rong J.-C."/>
            <person name="Qin Q.-L."/>
            <person name="Zhang Y.-Z."/>
        </authorList>
    </citation>
    <scope>NUCLEOTIDE SEQUENCE [LARGE SCALE GENOMIC DNA]</scope>
    <source>
        <strain evidence="2 3">208</strain>
    </source>
</reference>
<proteinExistence type="predicted"/>
<name>A0ABR9EIH1_9GAMM</name>
<evidence type="ECO:0000313" key="2">
    <source>
        <dbReference type="EMBL" id="MBE0370795.1"/>
    </source>
</evidence>
<dbReference type="RefSeq" id="WP_192509843.1">
    <property type="nucleotide sequence ID" value="NZ_AQGV01000015.1"/>
</dbReference>